<dbReference type="Gene3D" id="2.160.10.10">
    <property type="entry name" value="Hexapeptide repeat proteins"/>
    <property type="match status" value="1"/>
</dbReference>
<dbReference type="InterPro" id="IPR042122">
    <property type="entry name" value="Ser_AcTrfase_N_sf"/>
</dbReference>
<dbReference type="GO" id="GO:0009001">
    <property type="term" value="F:serine O-acetyltransferase activity"/>
    <property type="evidence" value="ECO:0007669"/>
    <property type="project" value="UniProtKB-EC"/>
</dbReference>
<dbReference type="InterPro" id="IPR045304">
    <property type="entry name" value="LbH_SAT"/>
</dbReference>
<keyword evidence="5" id="KW-0677">Repeat</keyword>
<dbReference type="SUPFAM" id="SSF51161">
    <property type="entry name" value="Trimeric LpxA-like enzymes"/>
    <property type="match status" value="1"/>
</dbReference>
<proteinExistence type="inferred from homology"/>
<dbReference type="GO" id="GO:0005737">
    <property type="term" value="C:cytoplasm"/>
    <property type="evidence" value="ECO:0007669"/>
    <property type="project" value="InterPro"/>
</dbReference>
<dbReference type="InterPro" id="IPR005881">
    <property type="entry name" value="Ser_O-AcTrfase"/>
</dbReference>
<evidence type="ECO:0000256" key="4">
    <source>
        <dbReference type="ARBA" id="ARBA00022679"/>
    </source>
</evidence>
<dbReference type="Pfam" id="PF00132">
    <property type="entry name" value="Hexapep"/>
    <property type="match status" value="1"/>
</dbReference>
<keyword evidence="3" id="KW-0028">Amino-acid biosynthesis</keyword>
<dbReference type="InterPro" id="IPR011004">
    <property type="entry name" value="Trimer_LpxA-like_sf"/>
</dbReference>
<keyword evidence="4 8" id="KW-0808">Transferase</keyword>
<dbReference type="EC" id="2.3.1.30" evidence="2"/>
<dbReference type="AlphaFoldDB" id="A0A0S4PX76"/>
<dbReference type="InterPro" id="IPR001451">
    <property type="entry name" value="Hexapep"/>
</dbReference>
<protein>
    <recommendedName>
        <fullName evidence="2">serine O-acetyltransferase</fullName>
        <ecNumber evidence="2">2.3.1.30</ecNumber>
    </recommendedName>
</protein>
<accession>A0A0S4PX76</accession>
<dbReference type="KEGG" id="hty:BN2458_PEG2021"/>
<dbReference type="NCBIfam" id="TIGR01172">
    <property type="entry name" value="cysE"/>
    <property type="match status" value="1"/>
</dbReference>
<dbReference type="Gene3D" id="1.10.3130.10">
    <property type="entry name" value="serine acetyltransferase, domain 1"/>
    <property type="match status" value="1"/>
</dbReference>
<organism evidence="8 9">
    <name type="scientific">Helicobacter typhlonius</name>
    <dbReference type="NCBI Taxonomy" id="76936"/>
    <lineage>
        <taxon>Bacteria</taxon>
        <taxon>Pseudomonadati</taxon>
        <taxon>Campylobacterota</taxon>
        <taxon>Epsilonproteobacteria</taxon>
        <taxon>Campylobacterales</taxon>
        <taxon>Helicobacteraceae</taxon>
        <taxon>Helicobacter</taxon>
    </lineage>
</organism>
<gene>
    <name evidence="8" type="ORF">BN2458_PEG2021</name>
</gene>
<comment type="similarity">
    <text evidence="1">Belongs to the transferase hexapeptide repeat family.</text>
</comment>
<evidence type="ECO:0000313" key="9">
    <source>
        <dbReference type="Proteomes" id="UP000064525"/>
    </source>
</evidence>
<dbReference type="InterPro" id="IPR018357">
    <property type="entry name" value="Hexapep_transf_CS"/>
</dbReference>
<dbReference type="InterPro" id="IPR053376">
    <property type="entry name" value="Serine_acetyltransferase"/>
</dbReference>
<comment type="catalytic activity">
    <reaction evidence="7">
        <text>L-serine + acetyl-CoA = O-acetyl-L-serine + CoA</text>
        <dbReference type="Rhea" id="RHEA:24560"/>
        <dbReference type="ChEBI" id="CHEBI:33384"/>
        <dbReference type="ChEBI" id="CHEBI:57287"/>
        <dbReference type="ChEBI" id="CHEBI:57288"/>
        <dbReference type="ChEBI" id="CHEBI:58340"/>
        <dbReference type="EC" id="2.3.1.30"/>
    </reaction>
</comment>
<evidence type="ECO:0000256" key="7">
    <source>
        <dbReference type="ARBA" id="ARBA00049486"/>
    </source>
</evidence>
<dbReference type="PANTHER" id="PTHR42811">
    <property type="entry name" value="SERINE ACETYLTRANSFERASE"/>
    <property type="match status" value="1"/>
</dbReference>
<evidence type="ECO:0000313" key="8">
    <source>
        <dbReference type="EMBL" id="CUU40904.1"/>
    </source>
</evidence>
<reference evidence="9" key="1">
    <citation type="submission" date="2015-11" db="EMBL/GenBank/DDBJ databases">
        <authorList>
            <person name="Anvar S.Y."/>
        </authorList>
    </citation>
    <scope>NUCLEOTIDE SEQUENCE [LARGE SCALE GENOMIC DNA]</scope>
</reference>
<evidence type="ECO:0000256" key="2">
    <source>
        <dbReference type="ARBA" id="ARBA00013266"/>
    </source>
</evidence>
<evidence type="ECO:0000256" key="1">
    <source>
        <dbReference type="ARBA" id="ARBA00007274"/>
    </source>
</evidence>
<dbReference type="FunFam" id="2.160.10.10:FF:000007">
    <property type="entry name" value="Serine acetyltransferase"/>
    <property type="match status" value="1"/>
</dbReference>
<keyword evidence="6 8" id="KW-0012">Acyltransferase</keyword>
<sequence length="273" mass="30075">MEESRTPNHIENNIESTPFHATQPIGLWQTIKEDFCIIRQKDPAINKSIELFFNYPGLIALVHYRIAHRLHKVGFKVLARILMGLTGFITNVDIHPAATIGRRVFIDHATGVVIGETAEVGNDVMIYQGVTLGGTSLEKVKRHPTIEDGVVIGAGAKILGNIRIGANAKIGANSVVIKDVPQDCTAVGIPARVIIKGRAKEANAINKLPDIDKAAFEYLLKRMQILESVLDCAADLSKDSNKAEGEQKCSDKLRKEREELDSIYTAFLRSLRD</sequence>
<dbReference type="Proteomes" id="UP000064525">
    <property type="component" value="Chromosome I"/>
</dbReference>
<dbReference type="NCBIfam" id="NF041874">
    <property type="entry name" value="EPS_EpsC"/>
    <property type="match status" value="1"/>
</dbReference>
<dbReference type="EMBL" id="LN907858">
    <property type="protein sequence ID" value="CUU40904.1"/>
    <property type="molecule type" value="Genomic_DNA"/>
</dbReference>
<evidence type="ECO:0000256" key="5">
    <source>
        <dbReference type="ARBA" id="ARBA00022737"/>
    </source>
</evidence>
<dbReference type="PATRIC" id="fig|76936.10.peg.1970"/>
<name>A0A0S4PX76_9HELI</name>
<evidence type="ECO:0000256" key="6">
    <source>
        <dbReference type="ARBA" id="ARBA00023315"/>
    </source>
</evidence>
<dbReference type="GO" id="GO:0006535">
    <property type="term" value="P:cysteine biosynthetic process from serine"/>
    <property type="evidence" value="ECO:0007669"/>
    <property type="project" value="InterPro"/>
</dbReference>
<evidence type="ECO:0000256" key="3">
    <source>
        <dbReference type="ARBA" id="ARBA00022605"/>
    </source>
</evidence>
<dbReference type="PROSITE" id="PS00101">
    <property type="entry name" value="HEXAPEP_TRANSFERASES"/>
    <property type="match status" value="1"/>
</dbReference>
<dbReference type="CDD" id="cd03354">
    <property type="entry name" value="LbH_SAT"/>
    <property type="match status" value="1"/>
</dbReference>